<dbReference type="AlphaFoldDB" id="A0A8H6RCH6"/>
<evidence type="ECO:0000256" key="3">
    <source>
        <dbReference type="ARBA" id="ARBA00012350"/>
    </source>
</evidence>
<gene>
    <name evidence="9" type="ORF">HII31_10215</name>
</gene>
<dbReference type="Pfam" id="PF03663">
    <property type="entry name" value="Glyco_hydro_76"/>
    <property type="match status" value="1"/>
</dbReference>
<accession>A0A8H6RCH6</accession>
<evidence type="ECO:0000256" key="1">
    <source>
        <dbReference type="ARBA" id="ARBA00001452"/>
    </source>
</evidence>
<comment type="catalytic activity">
    <reaction evidence="1">
        <text>Random hydrolysis of (1-&gt;6)-alpha-D-mannosidic linkages in unbranched (1-&gt;6)-mannans.</text>
        <dbReference type="EC" id="3.2.1.101"/>
    </reaction>
</comment>
<proteinExistence type="inferred from homology"/>
<comment type="caution">
    <text evidence="9">The sequence shown here is derived from an EMBL/GenBank/DDBJ whole genome shotgun (WGS) entry which is preliminary data.</text>
</comment>
<dbReference type="PANTHER" id="PTHR12145">
    <property type="entry name" value="MANNAN ENDO-1,6-ALPHA-MANNOSIDASE DCW1"/>
    <property type="match status" value="1"/>
</dbReference>
<dbReference type="InterPro" id="IPR005198">
    <property type="entry name" value="Glyco_hydro_76"/>
</dbReference>
<protein>
    <recommendedName>
        <fullName evidence="3">mannan endo-1,6-alpha-mannosidase</fullName>
        <ecNumber evidence="3">3.2.1.101</ecNumber>
    </recommendedName>
</protein>
<dbReference type="InterPro" id="IPR014480">
    <property type="entry name" value="Mannan-1_6-alpha_mannosidase"/>
</dbReference>
<evidence type="ECO:0000256" key="6">
    <source>
        <dbReference type="ARBA" id="ARBA00023180"/>
    </source>
</evidence>
<dbReference type="PANTHER" id="PTHR12145:SF36">
    <property type="entry name" value="MANNAN ENDO-1,6-ALPHA-MANNOSIDASE DCW1"/>
    <property type="match status" value="1"/>
</dbReference>
<feature type="signal peptide" evidence="8">
    <location>
        <begin position="1"/>
        <end position="16"/>
    </location>
</feature>
<feature type="chain" id="PRO_5033987469" description="mannan endo-1,6-alpha-mannosidase" evidence="8">
    <location>
        <begin position="17"/>
        <end position="373"/>
    </location>
</feature>
<dbReference type="EMBL" id="JABCIY010000209">
    <property type="protein sequence ID" value="KAF7188553.1"/>
    <property type="molecule type" value="Genomic_DNA"/>
</dbReference>
<keyword evidence="10" id="KW-1185">Reference proteome</keyword>
<dbReference type="GO" id="GO:0016052">
    <property type="term" value="P:carbohydrate catabolic process"/>
    <property type="evidence" value="ECO:0007669"/>
    <property type="project" value="InterPro"/>
</dbReference>
<keyword evidence="4 8" id="KW-0732">Signal</keyword>
<dbReference type="EC" id="3.2.1.101" evidence="3"/>
<dbReference type="GO" id="GO:0008496">
    <property type="term" value="F:mannan endo-1,6-alpha-mannosidase activity"/>
    <property type="evidence" value="ECO:0007669"/>
    <property type="project" value="UniProtKB-EC"/>
</dbReference>
<evidence type="ECO:0000313" key="9">
    <source>
        <dbReference type="EMBL" id="KAF7188553.1"/>
    </source>
</evidence>
<keyword evidence="5" id="KW-0378">Hydrolase</keyword>
<dbReference type="GO" id="GO:0009272">
    <property type="term" value="P:fungal-type cell wall biogenesis"/>
    <property type="evidence" value="ECO:0007669"/>
    <property type="project" value="TreeGrafter"/>
</dbReference>
<evidence type="ECO:0000256" key="7">
    <source>
        <dbReference type="ARBA" id="ARBA00023295"/>
    </source>
</evidence>
<evidence type="ECO:0000256" key="5">
    <source>
        <dbReference type="ARBA" id="ARBA00022801"/>
    </source>
</evidence>
<keyword evidence="7" id="KW-0326">Glycosidase</keyword>
<evidence type="ECO:0000256" key="4">
    <source>
        <dbReference type="ARBA" id="ARBA00022729"/>
    </source>
</evidence>
<dbReference type="OrthoDB" id="4187847at2759"/>
<dbReference type="InterPro" id="IPR008928">
    <property type="entry name" value="6-hairpin_glycosidase_sf"/>
</dbReference>
<sequence length="373" mass="40494">MIFSARLALGLGLTTALMTTAAPVKQQSNAKMKAATSAASTLAQGIISKYPMANGLLPAPYWSWISAGMHNTLTHYSHYTNDTQYDSQVAAGIQAQAGPGDFSGPNIPGNDDQLWWGLSAMTQAEFDPSPDDWLPLAKNVFSTVVARWQKTGSCANKLGGIGWQIDPSNPNGGYHYMNAITNGLAFQLAARLARYTGEQYYVDQANKIFEWSWAVGIIDNKNYAVYDGTHAPDCSTMDPTQWSYNNAVYLYGAAIMLDHTGNAKWQTHLDGFIAATQRQFAPNNILTEHCDVDDSCNTDQSTFKAYLARWLGQTAALVPSTQDRLMPILQASADAAKQGKFEGKGDAGAEMSKLEITQAVLATSRPLPRRMGA</sequence>
<dbReference type="Gene3D" id="1.50.10.20">
    <property type="match status" value="1"/>
</dbReference>
<dbReference type="Proteomes" id="UP000660729">
    <property type="component" value="Unassembled WGS sequence"/>
</dbReference>
<name>A0A8H6RCH6_9PEZI</name>
<organism evidence="9 10">
    <name type="scientific">Pseudocercospora fuligena</name>
    <dbReference type="NCBI Taxonomy" id="685502"/>
    <lineage>
        <taxon>Eukaryota</taxon>
        <taxon>Fungi</taxon>
        <taxon>Dikarya</taxon>
        <taxon>Ascomycota</taxon>
        <taxon>Pezizomycotina</taxon>
        <taxon>Dothideomycetes</taxon>
        <taxon>Dothideomycetidae</taxon>
        <taxon>Mycosphaerellales</taxon>
        <taxon>Mycosphaerellaceae</taxon>
        <taxon>Pseudocercospora</taxon>
    </lineage>
</organism>
<keyword evidence="6" id="KW-0325">Glycoprotein</keyword>
<comment type="similarity">
    <text evidence="2">Belongs to the glycosyl hydrolase 76 family.</text>
</comment>
<evidence type="ECO:0000256" key="8">
    <source>
        <dbReference type="SAM" id="SignalP"/>
    </source>
</evidence>
<dbReference type="SUPFAM" id="SSF48208">
    <property type="entry name" value="Six-hairpin glycosidases"/>
    <property type="match status" value="1"/>
</dbReference>
<reference evidence="9" key="1">
    <citation type="submission" date="2020-04" db="EMBL/GenBank/DDBJ databases">
        <title>Draft genome resource of the tomato pathogen Pseudocercospora fuligena.</title>
        <authorList>
            <person name="Zaccaron A."/>
        </authorList>
    </citation>
    <scope>NUCLEOTIDE SEQUENCE</scope>
    <source>
        <strain evidence="9">PF001</strain>
    </source>
</reference>
<evidence type="ECO:0000256" key="2">
    <source>
        <dbReference type="ARBA" id="ARBA00009699"/>
    </source>
</evidence>
<evidence type="ECO:0000313" key="10">
    <source>
        <dbReference type="Proteomes" id="UP000660729"/>
    </source>
</evidence>